<dbReference type="InterPro" id="IPR013786">
    <property type="entry name" value="AcylCoA_DH/ox_N"/>
</dbReference>
<dbReference type="SUPFAM" id="SSF56645">
    <property type="entry name" value="Acyl-CoA dehydrogenase NM domain-like"/>
    <property type="match status" value="1"/>
</dbReference>
<comment type="catalytic activity">
    <reaction evidence="13">
        <text>dibenzothiophene + 2 FMNH2 + 2 O2 = dibenzothiophene 5,5-dioxide + 2 FMN + 2 H2O + 2 H(+)</text>
        <dbReference type="Rhea" id="RHEA:49072"/>
        <dbReference type="ChEBI" id="CHEBI:15377"/>
        <dbReference type="ChEBI" id="CHEBI:15378"/>
        <dbReference type="ChEBI" id="CHEBI:15379"/>
        <dbReference type="ChEBI" id="CHEBI:23681"/>
        <dbReference type="ChEBI" id="CHEBI:57618"/>
        <dbReference type="ChEBI" id="CHEBI:58210"/>
        <dbReference type="ChEBI" id="CHEBI:90356"/>
        <dbReference type="EC" id="1.14.14.21"/>
    </reaction>
</comment>
<keyword evidence="2" id="KW-0285">Flavoprotein</keyword>
<evidence type="ECO:0000256" key="13">
    <source>
        <dbReference type="ARBA" id="ARBA00049456"/>
    </source>
</evidence>
<dbReference type="Pfam" id="PF02771">
    <property type="entry name" value="Acyl-CoA_dh_N"/>
    <property type="match status" value="1"/>
</dbReference>
<dbReference type="Proteomes" id="UP000001600">
    <property type="component" value="Chromosome 2"/>
</dbReference>
<dbReference type="KEGG" id="ara:Arad_7691"/>
<dbReference type="HOGENOM" id="CLU_018204_10_0_5"/>
<evidence type="ECO:0000313" key="17">
    <source>
        <dbReference type="EMBL" id="ACM29142.1"/>
    </source>
</evidence>
<feature type="domain" description="Acyl-CoA oxidase/dehydrogenase middle" evidence="14">
    <location>
        <begin position="142"/>
        <end position="220"/>
    </location>
</feature>
<dbReference type="AlphaFoldDB" id="B9JNL1"/>
<dbReference type="InterPro" id="IPR037069">
    <property type="entry name" value="AcylCoA_DH/ox_N_sf"/>
</dbReference>
<gene>
    <name evidence="17" type="ordered locus">Arad_7691</name>
</gene>
<dbReference type="InterPro" id="IPR036250">
    <property type="entry name" value="AcylCo_DH-like_C"/>
</dbReference>
<comment type="catalytic activity">
    <reaction evidence="12">
        <text>dibenzothiophene 5-oxide + FMNH2 + O2 = dibenzothiophene 5,5-dioxide + FMN + H2O + H(+)</text>
        <dbReference type="Rhea" id="RHEA:49080"/>
        <dbReference type="ChEBI" id="CHEBI:15377"/>
        <dbReference type="ChEBI" id="CHEBI:15378"/>
        <dbReference type="ChEBI" id="CHEBI:15379"/>
        <dbReference type="ChEBI" id="CHEBI:23683"/>
        <dbReference type="ChEBI" id="CHEBI:57618"/>
        <dbReference type="ChEBI" id="CHEBI:58210"/>
        <dbReference type="ChEBI" id="CHEBI:90356"/>
    </reaction>
</comment>
<evidence type="ECO:0000256" key="11">
    <source>
        <dbReference type="ARBA" id="ARBA00047859"/>
    </source>
</evidence>
<name>B9JNL1_RHIR8</name>
<evidence type="ECO:0000256" key="2">
    <source>
        <dbReference type="ARBA" id="ARBA00022630"/>
    </source>
</evidence>
<evidence type="ECO:0000256" key="1">
    <source>
        <dbReference type="ARBA" id="ARBA00004496"/>
    </source>
</evidence>
<feature type="domain" description="Acyl-CoA dehydrogenase/oxidase N-terminal" evidence="15">
    <location>
        <begin position="31"/>
        <end position="126"/>
    </location>
</feature>
<dbReference type="Gene3D" id="2.40.110.10">
    <property type="entry name" value="Butyryl-CoA Dehydrogenase, subunit A, domain 2"/>
    <property type="match status" value="1"/>
</dbReference>
<dbReference type="Pfam" id="PF02770">
    <property type="entry name" value="Acyl-CoA_dh_M"/>
    <property type="match status" value="1"/>
</dbReference>
<proteinExistence type="inferred from homology"/>
<dbReference type="RefSeq" id="WP_012649470.1">
    <property type="nucleotide sequence ID" value="NC_011983.1"/>
</dbReference>
<comment type="catalytic activity">
    <reaction evidence="11">
        <text>dibenzothiophene + FMNH2 + O2 = dibenzothiophene 5-oxide + FMN + H2O + H(+)</text>
        <dbReference type="Rhea" id="RHEA:49076"/>
        <dbReference type="ChEBI" id="CHEBI:15377"/>
        <dbReference type="ChEBI" id="CHEBI:15378"/>
        <dbReference type="ChEBI" id="CHEBI:15379"/>
        <dbReference type="ChEBI" id="CHEBI:23681"/>
        <dbReference type="ChEBI" id="CHEBI:23683"/>
        <dbReference type="ChEBI" id="CHEBI:57618"/>
        <dbReference type="ChEBI" id="CHEBI:58210"/>
    </reaction>
</comment>
<dbReference type="STRING" id="311403.Arad_7691"/>
<dbReference type="Gene3D" id="1.20.140.10">
    <property type="entry name" value="Butyryl-CoA Dehydrogenase, subunit A, domain 3"/>
    <property type="match status" value="1"/>
</dbReference>
<sequence>MPTIAPAIQPVQAASRSRDLTALLAKVPELATEIAKEAARRDLERELPFEAFRLFREAGLGTLRIPVDLGGPGGSVVDYIEMIMTIGAADSNVAHALRSHFNFTEGLLLNPNTALDRTQLSRVLSGKLFGGAHTEQGTKRPGEVTTRLTKFGDSYRLNGRKWYATGTAFSDFAFFSARNDDDQLVGVLLPVDRKGITILDDWDGMGQRLTASGGVLLEDVEVLPHEISTRGLNTLVGRHVSTLRQLHLAASMAGAVRGVLAEGMDYVRRQARSTAHSAAETANADPFVQKILGEIAAGSFAVDTLIRESARALDRTVAAFGEGDPQQLEAALVESALTTARTQVVTSQLALAAATNVFELGGGSATSRYLNLDRHWRNIRTLLNHNPLLHKARVVGDYYINGTTTHLEEGKVF</sequence>
<organism evidence="17 18">
    <name type="scientific">Rhizobium rhizogenes (strain K84 / ATCC BAA-868)</name>
    <name type="common">Agrobacterium radiobacter</name>
    <dbReference type="NCBI Taxonomy" id="311403"/>
    <lineage>
        <taxon>Bacteria</taxon>
        <taxon>Pseudomonadati</taxon>
        <taxon>Pseudomonadota</taxon>
        <taxon>Alphaproteobacteria</taxon>
        <taxon>Hyphomicrobiales</taxon>
        <taxon>Rhizobiaceae</taxon>
        <taxon>Rhizobium/Agrobacterium group</taxon>
        <taxon>Rhizobium</taxon>
    </lineage>
</organism>
<comment type="subcellular location">
    <subcellularLocation>
        <location evidence="1">Cytoplasm</location>
    </subcellularLocation>
</comment>
<dbReference type="eggNOG" id="COG1960">
    <property type="taxonomic scope" value="Bacteria"/>
</dbReference>
<evidence type="ECO:0000256" key="7">
    <source>
        <dbReference type="ARBA" id="ARBA00034307"/>
    </source>
</evidence>
<dbReference type="InterPro" id="IPR006091">
    <property type="entry name" value="Acyl-CoA_Oxase/DH_mid-dom"/>
</dbReference>
<dbReference type="EMBL" id="CP000629">
    <property type="protein sequence ID" value="ACM29142.1"/>
    <property type="molecule type" value="Genomic_DNA"/>
</dbReference>
<dbReference type="CDD" id="cd01163">
    <property type="entry name" value="DszC"/>
    <property type="match status" value="1"/>
</dbReference>
<dbReference type="GO" id="GO:0004497">
    <property type="term" value="F:monooxygenase activity"/>
    <property type="evidence" value="ECO:0007669"/>
    <property type="project" value="UniProtKB-KW"/>
</dbReference>
<dbReference type="EC" id="1.14.14.21" evidence="9"/>
<evidence type="ECO:0000256" key="12">
    <source>
        <dbReference type="ARBA" id="ARBA00048445"/>
    </source>
</evidence>
<dbReference type="SUPFAM" id="SSF47203">
    <property type="entry name" value="Acyl-CoA dehydrogenase C-terminal domain-like"/>
    <property type="match status" value="1"/>
</dbReference>
<keyword evidence="5" id="KW-0560">Oxidoreductase</keyword>
<evidence type="ECO:0000256" key="10">
    <source>
        <dbReference type="ARBA" id="ARBA00034345"/>
    </source>
</evidence>
<dbReference type="GO" id="GO:0050660">
    <property type="term" value="F:flavin adenine dinucleotide binding"/>
    <property type="evidence" value="ECO:0007669"/>
    <property type="project" value="InterPro"/>
</dbReference>
<evidence type="ECO:0000256" key="8">
    <source>
        <dbReference type="ARBA" id="ARBA00034317"/>
    </source>
</evidence>
<evidence type="ECO:0000256" key="9">
    <source>
        <dbReference type="ARBA" id="ARBA00034328"/>
    </source>
</evidence>
<keyword evidence="4" id="KW-0547">Nucleotide-binding</keyword>
<dbReference type="PANTHER" id="PTHR43884">
    <property type="entry name" value="ACYL-COA DEHYDROGENASE"/>
    <property type="match status" value="1"/>
</dbReference>
<evidence type="ECO:0000259" key="14">
    <source>
        <dbReference type="Pfam" id="PF02770"/>
    </source>
</evidence>
<dbReference type="InterPro" id="IPR046373">
    <property type="entry name" value="Acyl-CoA_Oxase/DH_mid-dom_sf"/>
</dbReference>
<accession>B9JNL1</accession>
<evidence type="ECO:0000256" key="6">
    <source>
        <dbReference type="ARBA" id="ARBA00023033"/>
    </source>
</evidence>
<evidence type="ECO:0000313" key="18">
    <source>
        <dbReference type="Proteomes" id="UP000001600"/>
    </source>
</evidence>
<dbReference type="InterPro" id="IPR013107">
    <property type="entry name" value="Acyl-CoA_DH_C"/>
</dbReference>
<comment type="similarity">
    <text evidence="8">Belongs to the DszC flavin monooxygenase family.</text>
</comment>
<dbReference type="GO" id="GO:0005737">
    <property type="term" value="C:cytoplasm"/>
    <property type="evidence" value="ECO:0007669"/>
    <property type="project" value="UniProtKB-SubCell"/>
</dbReference>
<keyword evidence="6 17" id="KW-0503">Monooxygenase</keyword>
<dbReference type="PANTHER" id="PTHR43884:SF12">
    <property type="entry name" value="ISOVALERYL-COA DEHYDROGENASE, MITOCHONDRIAL-RELATED"/>
    <property type="match status" value="1"/>
</dbReference>
<evidence type="ECO:0000259" key="16">
    <source>
        <dbReference type="Pfam" id="PF08028"/>
    </source>
</evidence>
<keyword evidence="3" id="KW-0288">FMN</keyword>
<dbReference type="InterPro" id="IPR009100">
    <property type="entry name" value="AcylCoA_DH/oxidase_NM_dom_sf"/>
</dbReference>
<feature type="domain" description="Acyl-CoA dehydrogenase C-terminal" evidence="16">
    <location>
        <begin position="248"/>
        <end position="385"/>
    </location>
</feature>
<reference evidence="17 18" key="1">
    <citation type="journal article" date="2009" name="J. Bacteriol.">
        <title>Genome sequences of three Agrobacterium biovars help elucidate the evolution of multichromosome genomes in bacteria.</title>
        <authorList>
            <person name="Slater S.C."/>
            <person name="Goldman B.S."/>
            <person name="Goodner B."/>
            <person name="Setubal J.C."/>
            <person name="Farrand S.K."/>
            <person name="Nester E.W."/>
            <person name="Burr T.J."/>
            <person name="Banta L."/>
            <person name="Dickerman A.W."/>
            <person name="Paulsen I."/>
            <person name="Otten L."/>
            <person name="Suen G."/>
            <person name="Welch R."/>
            <person name="Almeida N.F."/>
            <person name="Arnold F."/>
            <person name="Burton O.T."/>
            <person name="Du Z."/>
            <person name="Ewing A."/>
            <person name="Godsy E."/>
            <person name="Heisel S."/>
            <person name="Houmiel K.L."/>
            <person name="Jhaveri J."/>
            <person name="Lu J."/>
            <person name="Miller N.M."/>
            <person name="Norton S."/>
            <person name="Chen Q."/>
            <person name="Phoolcharoen W."/>
            <person name="Ohlin V."/>
            <person name="Ondrusek D."/>
            <person name="Pride N."/>
            <person name="Stricklin S.L."/>
            <person name="Sun J."/>
            <person name="Wheeler C."/>
            <person name="Wilson L."/>
            <person name="Zhu H."/>
            <person name="Wood D.W."/>
        </authorList>
    </citation>
    <scope>NUCLEOTIDE SEQUENCE [LARGE SCALE GENOMIC DNA]</scope>
    <source>
        <strain evidence="18">K84 / ATCC BAA-868</strain>
    </source>
</reference>
<dbReference type="GO" id="GO:0008470">
    <property type="term" value="F:3-methylbutanoyl-CoA dehydrogenase activity"/>
    <property type="evidence" value="ECO:0007669"/>
    <property type="project" value="TreeGrafter"/>
</dbReference>
<evidence type="ECO:0000259" key="15">
    <source>
        <dbReference type="Pfam" id="PF02771"/>
    </source>
</evidence>
<dbReference type="GO" id="GO:0006552">
    <property type="term" value="P:L-leucine catabolic process"/>
    <property type="evidence" value="ECO:0007669"/>
    <property type="project" value="TreeGrafter"/>
</dbReference>
<dbReference type="Pfam" id="PF08028">
    <property type="entry name" value="Acyl-CoA_dh_2"/>
    <property type="match status" value="1"/>
</dbReference>
<evidence type="ECO:0000256" key="5">
    <source>
        <dbReference type="ARBA" id="ARBA00023002"/>
    </source>
</evidence>
<comment type="pathway">
    <text evidence="7">Sulfur metabolism; dibenzothiophene degradation.</text>
</comment>
<dbReference type="PIRSF" id="PIRSF016578">
    <property type="entry name" value="HsaA"/>
    <property type="match status" value="1"/>
</dbReference>
<protein>
    <recommendedName>
        <fullName evidence="10">Dibenzothiophene monooxygenase</fullName>
        <ecNumber evidence="9">1.14.14.21</ecNumber>
    </recommendedName>
</protein>
<dbReference type="Gene3D" id="1.10.540.10">
    <property type="entry name" value="Acyl-CoA dehydrogenase/oxidase, N-terminal domain"/>
    <property type="match status" value="1"/>
</dbReference>
<evidence type="ECO:0000256" key="3">
    <source>
        <dbReference type="ARBA" id="ARBA00022643"/>
    </source>
</evidence>
<evidence type="ECO:0000256" key="4">
    <source>
        <dbReference type="ARBA" id="ARBA00022741"/>
    </source>
</evidence>